<name>A0AAE0IGV7_9PEZI</name>
<feature type="compositionally biased region" description="Basic and acidic residues" evidence="5">
    <location>
        <begin position="287"/>
        <end position="299"/>
    </location>
</feature>
<feature type="compositionally biased region" description="Basic and acidic residues" evidence="5">
    <location>
        <begin position="312"/>
        <end position="326"/>
    </location>
</feature>
<dbReference type="Pfam" id="PF00071">
    <property type="entry name" value="Ras"/>
    <property type="match status" value="1"/>
</dbReference>
<comment type="catalytic activity">
    <reaction evidence="4">
        <text>GTP + H2O = GDP + phosphate + H(+)</text>
        <dbReference type="Rhea" id="RHEA:19669"/>
        <dbReference type="ChEBI" id="CHEBI:15377"/>
        <dbReference type="ChEBI" id="CHEBI:15378"/>
        <dbReference type="ChEBI" id="CHEBI:37565"/>
        <dbReference type="ChEBI" id="CHEBI:43474"/>
        <dbReference type="ChEBI" id="CHEBI:58189"/>
        <dbReference type="EC" id="3.6.5.2"/>
    </reaction>
</comment>
<feature type="compositionally biased region" description="Low complexity" evidence="5">
    <location>
        <begin position="96"/>
        <end position="105"/>
    </location>
</feature>
<feature type="compositionally biased region" description="Pro residues" evidence="5">
    <location>
        <begin position="106"/>
        <end position="124"/>
    </location>
</feature>
<evidence type="ECO:0000256" key="4">
    <source>
        <dbReference type="ARBA" id="ARBA00048098"/>
    </source>
</evidence>
<feature type="region of interest" description="Disordered" evidence="5">
    <location>
        <begin position="188"/>
        <end position="215"/>
    </location>
</feature>
<feature type="region of interest" description="Disordered" evidence="5">
    <location>
        <begin position="452"/>
        <end position="482"/>
    </location>
</feature>
<evidence type="ECO:0000256" key="3">
    <source>
        <dbReference type="ARBA" id="ARBA00022801"/>
    </source>
</evidence>
<reference evidence="6" key="1">
    <citation type="journal article" date="2023" name="Mol. Phylogenet. Evol.">
        <title>Genome-scale phylogeny and comparative genomics of the fungal order Sordariales.</title>
        <authorList>
            <person name="Hensen N."/>
            <person name="Bonometti L."/>
            <person name="Westerberg I."/>
            <person name="Brannstrom I.O."/>
            <person name="Guillou S."/>
            <person name="Cros-Aarteil S."/>
            <person name="Calhoun S."/>
            <person name="Haridas S."/>
            <person name="Kuo A."/>
            <person name="Mondo S."/>
            <person name="Pangilinan J."/>
            <person name="Riley R."/>
            <person name="LaButti K."/>
            <person name="Andreopoulos B."/>
            <person name="Lipzen A."/>
            <person name="Chen C."/>
            <person name="Yan M."/>
            <person name="Daum C."/>
            <person name="Ng V."/>
            <person name="Clum A."/>
            <person name="Steindorff A."/>
            <person name="Ohm R.A."/>
            <person name="Martin F."/>
            <person name="Silar P."/>
            <person name="Natvig D.O."/>
            <person name="Lalanne C."/>
            <person name="Gautier V."/>
            <person name="Ament-Velasquez S.L."/>
            <person name="Kruys A."/>
            <person name="Hutchinson M.I."/>
            <person name="Powell A.J."/>
            <person name="Barry K."/>
            <person name="Miller A.N."/>
            <person name="Grigoriev I.V."/>
            <person name="Debuchy R."/>
            <person name="Gladieux P."/>
            <person name="Hiltunen Thoren M."/>
            <person name="Johannesson H."/>
        </authorList>
    </citation>
    <scope>NUCLEOTIDE SEQUENCE</scope>
    <source>
        <strain evidence="6">SMH4131-1</strain>
    </source>
</reference>
<keyword evidence="3" id="KW-0378">Hydrolase</keyword>
<sequence>MGRHEQRPTIRILVLGAAGVGKNCLESRFTTMAYPPLYDPSLTINSRRFFTLSPHQPVDPDPVTRPLDTSDGQLASSSEPRRPRSASTTFSNPGSQAPTTTNNNSPQPPTTPPSPNDPALPPPVCAACHREATYMVEVTNYPSLHHPKVRSHVLAKGEYDAVLLVYDITNRASFASIPSLHAEIPLTARSKRRKASSSSHHHTSSNGHGHVADEGRGETVVALIGNKSDVDHIALFEKEAGMQEAEVEQRGLVHPLYRESWFHTVYDDEERDMPGSPRSVKSLPVARRGEERGEEDVRRSVVSNGGGPRTAARREQLGFVPEEERATSSTNHHNVNNNNPPPTPPEPSNEAIIEKWIAFSDPDGPDDAVASTATEDFTRVDSRATGTTTTAFAPVSSVAKREVWRVEGEMLARTLLLNLPFYETSAKTGDNVEEVFGAIVREVLRGMGREVEQGAAHAPGEHGKGKVPVSRRERRREEKKEREGAVVVSAAAVVAREDQGMSTGHDGERSREGAEAVVLEDITAVLSPTAAPASGSHKRRRESVLGRFMKVFTKRSAVMVSDIAA</sequence>
<comment type="caution">
    <text evidence="6">The sequence shown here is derived from an EMBL/GenBank/DDBJ whole genome shotgun (WGS) entry which is preliminary data.</text>
</comment>
<evidence type="ECO:0000256" key="2">
    <source>
        <dbReference type="ARBA" id="ARBA00011984"/>
    </source>
</evidence>
<dbReference type="InterPro" id="IPR001806">
    <property type="entry name" value="Small_GTPase"/>
</dbReference>
<feature type="compositionally biased region" description="Basic residues" evidence="5">
    <location>
        <begin position="189"/>
        <end position="203"/>
    </location>
</feature>
<protein>
    <recommendedName>
        <fullName evidence="2">small monomeric GTPase</fullName>
        <ecNumber evidence="2">3.6.5.2</ecNumber>
    </recommendedName>
</protein>
<feature type="region of interest" description="Disordered" evidence="5">
    <location>
        <begin position="268"/>
        <end position="349"/>
    </location>
</feature>
<dbReference type="EC" id="3.6.5.2" evidence="2"/>
<evidence type="ECO:0000313" key="6">
    <source>
        <dbReference type="EMBL" id="KAK3324066.1"/>
    </source>
</evidence>
<dbReference type="InterPro" id="IPR027417">
    <property type="entry name" value="P-loop_NTPase"/>
</dbReference>
<feature type="compositionally biased region" description="Low complexity" evidence="5">
    <location>
        <begin position="327"/>
        <end position="338"/>
    </location>
</feature>
<evidence type="ECO:0000256" key="1">
    <source>
        <dbReference type="ARBA" id="ARBA00008344"/>
    </source>
</evidence>
<dbReference type="SUPFAM" id="SSF52540">
    <property type="entry name" value="P-loop containing nucleoside triphosphate hydrolases"/>
    <property type="match status" value="1"/>
</dbReference>
<dbReference type="EMBL" id="JAUEPO010000004">
    <property type="protein sequence ID" value="KAK3324066.1"/>
    <property type="molecule type" value="Genomic_DNA"/>
</dbReference>
<comment type="similarity">
    <text evidence="1">Belongs to the small GTPase superfamily. Ras family.</text>
</comment>
<dbReference type="GO" id="GO:0005525">
    <property type="term" value="F:GTP binding"/>
    <property type="evidence" value="ECO:0007669"/>
    <property type="project" value="InterPro"/>
</dbReference>
<evidence type="ECO:0000313" key="7">
    <source>
        <dbReference type="Proteomes" id="UP001286456"/>
    </source>
</evidence>
<dbReference type="GO" id="GO:0003925">
    <property type="term" value="F:G protein activity"/>
    <property type="evidence" value="ECO:0007669"/>
    <property type="project" value="UniProtKB-EC"/>
</dbReference>
<dbReference type="PANTHER" id="PTHR45704">
    <property type="entry name" value="RAS-LIKE FAMILY MEMBER 11"/>
    <property type="match status" value="1"/>
</dbReference>
<dbReference type="Gene3D" id="3.40.50.300">
    <property type="entry name" value="P-loop containing nucleotide triphosphate hydrolases"/>
    <property type="match status" value="2"/>
</dbReference>
<gene>
    <name evidence="6" type="ORF">B0T19DRAFT_402324</name>
</gene>
<organism evidence="6 7">
    <name type="scientific">Cercophora scortea</name>
    <dbReference type="NCBI Taxonomy" id="314031"/>
    <lineage>
        <taxon>Eukaryota</taxon>
        <taxon>Fungi</taxon>
        <taxon>Dikarya</taxon>
        <taxon>Ascomycota</taxon>
        <taxon>Pezizomycotina</taxon>
        <taxon>Sordariomycetes</taxon>
        <taxon>Sordariomycetidae</taxon>
        <taxon>Sordariales</taxon>
        <taxon>Lasiosphaeriaceae</taxon>
        <taxon>Cercophora</taxon>
    </lineage>
</organism>
<evidence type="ECO:0000256" key="5">
    <source>
        <dbReference type="SAM" id="MobiDB-lite"/>
    </source>
</evidence>
<proteinExistence type="inferred from homology"/>
<accession>A0AAE0IGV7</accession>
<dbReference type="Proteomes" id="UP001286456">
    <property type="component" value="Unassembled WGS sequence"/>
</dbReference>
<dbReference type="InterPro" id="IPR051065">
    <property type="entry name" value="Ras-related_GTPase"/>
</dbReference>
<reference evidence="6" key="2">
    <citation type="submission" date="2023-06" db="EMBL/GenBank/DDBJ databases">
        <authorList>
            <consortium name="Lawrence Berkeley National Laboratory"/>
            <person name="Haridas S."/>
            <person name="Hensen N."/>
            <person name="Bonometti L."/>
            <person name="Westerberg I."/>
            <person name="Brannstrom I.O."/>
            <person name="Guillou S."/>
            <person name="Cros-Aarteil S."/>
            <person name="Calhoun S."/>
            <person name="Kuo A."/>
            <person name="Mondo S."/>
            <person name="Pangilinan J."/>
            <person name="Riley R."/>
            <person name="Labutti K."/>
            <person name="Andreopoulos B."/>
            <person name="Lipzen A."/>
            <person name="Chen C."/>
            <person name="Yanf M."/>
            <person name="Daum C."/>
            <person name="Ng V."/>
            <person name="Clum A."/>
            <person name="Steindorff A."/>
            <person name="Ohm R."/>
            <person name="Martin F."/>
            <person name="Silar P."/>
            <person name="Natvig D."/>
            <person name="Lalanne C."/>
            <person name="Gautier V."/>
            <person name="Ament-Velasquez S.L."/>
            <person name="Kruys A."/>
            <person name="Hutchinson M.I."/>
            <person name="Powell A.J."/>
            <person name="Barry K."/>
            <person name="Miller A.N."/>
            <person name="Grigoriev I.V."/>
            <person name="Debuchy R."/>
            <person name="Gladieux P."/>
            <person name="Thoren M.H."/>
            <person name="Johannesson H."/>
        </authorList>
    </citation>
    <scope>NUCLEOTIDE SEQUENCE</scope>
    <source>
        <strain evidence="6">SMH4131-1</strain>
    </source>
</reference>
<keyword evidence="7" id="KW-1185">Reference proteome</keyword>
<dbReference type="AlphaFoldDB" id="A0AAE0IGV7"/>
<feature type="region of interest" description="Disordered" evidence="5">
    <location>
        <begin position="53"/>
        <end position="124"/>
    </location>
</feature>